<proteinExistence type="predicted"/>
<organism evidence="2 3">
    <name type="scientific">Symbiobacterium thermophilum</name>
    <dbReference type="NCBI Taxonomy" id="2734"/>
    <lineage>
        <taxon>Bacteria</taxon>
        <taxon>Bacillati</taxon>
        <taxon>Bacillota</taxon>
        <taxon>Clostridia</taxon>
        <taxon>Eubacteriales</taxon>
        <taxon>Symbiobacteriaceae</taxon>
        <taxon>Symbiobacterium</taxon>
    </lineage>
</organism>
<dbReference type="RefSeq" id="WP_273378594.1">
    <property type="nucleotide sequence ID" value="NZ_PIUK01000035.1"/>
</dbReference>
<dbReference type="EMBL" id="PIUK01000035">
    <property type="protein sequence ID" value="MBY6275678.1"/>
    <property type="molecule type" value="Genomic_DNA"/>
</dbReference>
<dbReference type="Proteomes" id="UP000732377">
    <property type="component" value="Unassembled WGS sequence"/>
</dbReference>
<protein>
    <submittedName>
        <fullName evidence="2">Uncharacterized protein</fullName>
    </submittedName>
</protein>
<gene>
    <name evidence="2" type="ORF">CWE10_05550</name>
</gene>
<dbReference type="AlphaFoldDB" id="A0A953LFY0"/>
<name>A0A953LFY0_SYMTR</name>
<evidence type="ECO:0000313" key="2">
    <source>
        <dbReference type="EMBL" id="MBY6275678.1"/>
    </source>
</evidence>
<accession>A0A953LFY0</accession>
<evidence type="ECO:0000313" key="3">
    <source>
        <dbReference type="Proteomes" id="UP000732377"/>
    </source>
</evidence>
<feature type="region of interest" description="Disordered" evidence="1">
    <location>
        <begin position="258"/>
        <end position="289"/>
    </location>
</feature>
<comment type="caution">
    <text evidence="2">The sequence shown here is derived from an EMBL/GenBank/DDBJ whole genome shotgun (WGS) entry which is preliminary data.</text>
</comment>
<feature type="compositionally biased region" description="Gly residues" evidence="1">
    <location>
        <begin position="279"/>
        <end position="289"/>
    </location>
</feature>
<sequence length="289" mass="30736">MSPSFLQQLLDRLRQEPRVLAVYVDRGLTAPRTGEVQEITLHLAVEGSFAQAADAWAASLAELVYSGPESHGWTLITPDGTEWRLCFHGPSADFAEEGLQGVFDRRAPSRVREGAQEGASPSPGGAAGQAQTDVAAVAAAFWRDLYRAARAIRAGRALTAHHWLFACGGRMIDLYRLALQPGPSGRGWEGADEVPGMARALEPVREFLSSPLECPAQRRAARRLGEAFEGLVLPLCRRIGATYPMALRTLTFRALEPEPDAAGGGGAAPHPSDATARGRGSGSGSGMNV</sequence>
<feature type="compositionally biased region" description="Low complexity" evidence="1">
    <location>
        <begin position="116"/>
        <end position="129"/>
    </location>
</feature>
<reference evidence="2" key="1">
    <citation type="submission" date="2017-11" db="EMBL/GenBank/DDBJ databases">
        <title>Three new genomes from thermophilic consortium.</title>
        <authorList>
            <person name="Quaggio R."/>
            <person name="Amgarten D."/>
            <person name="Setubal J.C."/>
        </authorList>
    </citation>
    <scope>NUCLEOTIDE SEQUENCE</scope>
    <source>
        <strain evidence="2">ZCTH01-B2</strain>
    </source>
</reference>
<feature type="region of interest" description="Disordered" evidence="1">
    <location>
        <begin position="110"/>
        <end position="129"/>
    </location>
</feature>
<evidence type="ECO:0000256" key="1">
    <source>
        <dbReference type="SAM" id="MobiDB-lite"/>
    </source>
</evidence>